<feature type="compositionally biased region" description="Polar residues" evidence="2">
    <location>
        <begin position="16"/>
        <end position="27"/>
    </location>
</feature>
<keyword evidence="1" id="KW-0697">Rotamase</keyword>
<evidence type="ECO:0000259" key="4">
    <source>
        <dbReference type="PROSITE" id="PS50198"/>
    </source>
</evidence>
<dbReference type="InterPro" id="IPR050245">
    <property type="entry name" value="PrsA_foldase"/>
</dbReference>
<comment type="caution">
    <text evidence="5">The sequence shown here is derived from an EMBL/GenBank/DDBJ whole genome shotgun (WGS) entry which is preliminary data.</text>
</comment>
<dbReference type="PANTHER" id="PTHR47245:SF2">
    <property type="entry name" value="PEPTIDYL-PROLYL CIS-TRANS ISOMERASE HP_0175-RELATED"/>
    <property type="match status" value="1"/>
</dbReference>
<dbReference type="Proteomes" id="UP000287188">
    <property type="component" value="Unassembled WGS sequence"/>
</dbReference>
<organism evidence="5 6">
    <name type="scientific">Dictyobacter kobayashii</name>
    <dbReference type="NCBI Taxonomy" id="2014872"/>
    <lineage>
        <taxon>Bacteria</taxon>
        <taxon>Bacillati</taxon>
        <taxon>Chloroflexota</taxon>
        <taxon>Ktedonobacteria</taxon>
        <taxon>Ktedonobacterales</taxon>
        <taxon>Dictyobacteraceae</taxon>
        <taxon>Dictyobacter</taxon>
    </lineage>
</organism>
<reference evidence="6" key="1">
    <citation type="submission" date="2018-12" db="EMBL/GenBank/DDBJ databases">
        <title>Tengunoibacter tsumagoiensis gen. nov., sp. nov., Dictyobacter kobayashii sp. nov., D. alpinus sp. nov., and D. joshuensis sp. nov. and description of Dictyobacteraceae fam. nov. within the order Ktedonobacterales isolated from Tengu-no-mugimeshi.</title>
        <authorList>
            <person name="Wang C.M."/>
            <person name="Zheng Y."/>
            <person name="Sakai Y."/>
            <person name="Toyoda A."/>
            <person name="Minakuchi Y."/>
            <person name="Abe K."/>
            <person name="Yokota A."/>
            <person name="Yabe S."/>
        </authorList>
    </citation>
    <scope>NUCLEOTIDE SEQUENCE [LARGE SCALE GENOMIC DNA]</scope>
    <source>
        <strain evidence="6">Uno11</strain>
    </source>
</reference>
<dbReference type="InterPro" id="IPR046357">
    <property type="entry name" value="PPIase_dom_sf"/>
</dbReference>
<accession>A0A402AH00</accession>
<keyword evidence="3" id="KW-0472">Membrane</keyword>
<keyword evidence="3" id="KW-0812">Transmembrane</keyword>
<name>A0A402AH00_9CHLR</name>
<keyword evidence="6" id="KW-1185">Reference proteome</keyword>
<dbReference type="SUPFAM" id="SSF54534">
    <property type="entry name" value="FKBP-like"/>
    <property type="match status" value="1"/>
</dbReference>
<feature type="domain" description="PpiC" evidence="4">
    <location>
        <begin position="306"/>
        <end position="396"/>
    </location>
</feature>
<dbReference type="Pfam" id="PF13616">
    <property type="entry name" value="Rotamase_3"/>
    <property type="match status" value="1"/>
</dbReference>
<dbReference type="PROSITE" id="PS50198">
    <property type="entry name" value="PPIC_PPIASE_2"/>
    <property type="match status" value="1"/>
</dbReference>
<dbReference type="Gene3D" id="3.10.50.40">
    <property type="match status" value="1"/>
</dbReference>
<feature type="transmembrane region" description="Helical" evidence="3">
    <location>
        <begin position="58"/>
        <end position="80"/>
    </location>
</feature>
<dbReference type="RefSeq" id="WP_126549924.1">
    <property type="nucleotide sequence ID" value="NZ_BIFS01000001.1"/>
</dbReference>
<dbReference type="EMBL" id="BIFS01000001">
    <property type="protein sequence ID" value="GCE18376.1"/>
    <property type="molecule type" value="Genomic_DNA"/>
</dbReference>
<dbReference type="GO" id="GO:0003755">
    <property type="term" value="F:peptidyl-prolyl cis-trans isomerase activity"/>
    <property type="evidence" value="ECO:0007669"/>
    <property type="project" value="UniProtKB-KW"/>
</dbReference>
<evidence type="ECO:0000256" key="3">
    <source>
        <dbReference type="SAM" id="Phobius"/>
    </source>
</evidence>
<dbReference type="OrthoDB" id="14196at2"/>
<gene>
    <name evidence="5" type="ORF">KDK_21760</name>
</gene>
<keyword evidence="1" id="KW-0413">Isomerase</keyword>
<protein>
    <recommendedName>
        <fullName evidence="4">PpiC domain-containing protein</fullName>
    </recommendedName>
</protein>
<sequence>MKNQTARRPDDKRPTRSAQTKGYTRQTAHVEARRDGQPLIFGWGGHLTKTEKTQLQRLGIWSFIGLIVVLVIAVFVGYWINLNVLIPNQPIASVNGQSIPQSDYHKLVALQGQLSENQVKGKNGLRAQADTAHANSISEQKVVDDATKSVNTLTTQIKALPANSSQRSDLQKQLDAAKAKQADATKTKQGYDNQYNNLTQQSTLQEQLLTQSQVGTTSAQWLQEDIVIRNWLNTQSATIQNKINPNSSAVTKALNDLKANLPTNKTYSKFLSDSNVSDGDMQAMMTLKLRRDNMQSYLASQITSPERQVNARAITVATAKDGNSILSQLKAGADFHKLASQKSLDNNSKSKGGELGWLAAGQYMLDYGSNITATVDDWLMDPARKDNDFSPVLQENGTFHVLQYEGSDPSRTVDAAKLQALQGNALKYWIETQKVKGVKFSDPDQTKLFDPSNMPAWIPSSPPSQSTPTAAGGTQG</sequence>
<dbReference type="PANTHER" id="PTHR47245">
    <property type="entry name" value="PEPTIDYLPROLYL ISOMERASE"/>
    <property type="match status" value="1"/>
</dbReference>
<evidence type="ECO:0000256" key="1">
    <source>
        <dbReference type="PROSITE-ProRule" id="PRU00278"/>
    </source>
</evidence>
<evidence type="ECO:0000313" key="6">
    <source>
        <dbReference type="Proteomes" id="UP000287188"/>
    </source>
</evidence>
<evidence type="ECO:0000256" key="2">
    <source>
        <dbReference type="SAM" id="MobiDB-lite"/>
    </source>
</evidence>
<dbReference type="InterPro" id="IPR000297">
    <property type="entry name" value="PPIase_PpiC"/>
</dbReference>
<evidence type="ECO:0000313" key="5">
    <source>
        <dbReference type="EMBL" id="GCE18376.1"/>
    </source>
</evidence>
<proteinExistence type="predicted"/>
<keyword evidence="3" id="KW-1133">Transmembrane helix</keyword>
<dbReference type="AlphaFoldDB" id="A0A402AH00"/>
<feature type="region of interest" description="Disordered" evidence="2">
    <location>
        <begin position="441"/>
        <end position="476"/>
    </location>
</feature>
<feature type="region of interest" description="Disordered" evidence="2">
    <location>
        <begin position="1"/>
        <end position="29"/>
    </location>
</feature>